<name>A0A6J5LSI0_9CAUD</name>
<dbReference type="EMBL" id="LR796339">
    <property type="protein sequence ID" value="CAB4137081.1"/>
    <property type="molecule type" value="Genomic_DNA"/>
</dbReference>
<proteinExistence type="predicted"/>
<evidence type="ECO:0000313" key="1">
    <source>
        <dbReference type="EMBL" id="CAB4137081.1"/>
    </source>
</evidence>
<protein>
    <submittedName>
        <fullName evidence="1">Uncharacterized protein</fullName>
    </submittedName>
</protein>
<accession>A0A6J5LSI0</accession>
<gene>
    <name evidence="1" type="ORF">UFOVP317_9</name>
</gene>
<sequence>MPLKMGYSQKSISANIKEERKRGKPQKQAVAIALSVAREAKRKARGR</sequence>
<reference evidence="1" key="1">
    <citation type="submission" date="2020-04" db="EMBL/GenBank/DDBJ databases">
        <authorList>
            <person name="Chiriac C."/>
            <person name="Salcher M."/>
            <person name="Ghai R."/>
            <person name="Kavagutti S V."/>
        </authorList>
    </citation>
    <scope>NUCLEOTIDE SEQUENCE</scope>
</reference>
<organism evidence="1">
    <name type="scientific">uncultured Caudovirales phage</name>
    <dbReference type="NCBI Taxonomy" id="2100421"/>
    <lineage>
        <taxon>Viruses</taxon>
        <taxon>Duplodnaviria</taxon>
        <taxon>Heunggongvirae</taxon>
        <taxon>Uroviricota</taxon>
        <taxon>Caudoviricetes</taxon>
        <taxon>Peduoviridae</taxon>
        <taxon>Maltschvirus</taxon>
        <taxon>Maltschvirus maltsch</taxon>
    </lineage>
</organism>